<evidence type="ECO:0000256" key="1">
    <source>
        <dbReference type="SAM" id="MobiDB-lite"/>
    </source>
</evidence>
<comment type="caution">
    <text evidence="3">The sequence shown here is derived from an EMBL/GenBank/DDBJ whole genome shotgun (WGS) entry which is preliminary data.</text>
</comment>
<dbReference type="Pfam" id="PF00787">
    <property type="entry name" value="PX"/>
    <property type="match status" value="1"/>
</dbReference>
<protein>
    <recommendedName>
        <fullName evidence="2">PX domain-containing protein</fullName>
    </recommendedName>
</protein>
<dbReference type="InterPro" id="IPR001683">
    <property type="entry name" value="PX_dom"/>
</dbReference>
<name>A0A8S3ZGP3_9EUPU</name>
<dbReference type="PANTHER" id="PTHR47194">
    <property type="entry name" value="SORTING NEXIN-29-RELATED"/>
    <property type="match status" value="1"/>
</dbReference>
<gene>
    <name evidence="3" type="ORF">CUNI_LOCUS14322</name>
</gene>
<evidence type="ECO:0000259" key="2">
    <source>
        <dbReference type="PROSITE" id="PS50195"/>
    </source>
</evidence>
<feature type="region of interest" description="Disordered" evidence="1">
    <location>
        <begin position="205"/>
        <end position="242"/>
    </location>
</feature>
<sequence>MIDYSHEAAEYERKLIQVAEMHGELMEFNELLHRQILAKDVLLRQLREELVVLRGPLPYERQASSDSGHDMESISLQRPLINIWIPSAFLRGTANNTHHVYQVYVRIRDEEWNVYRRYSQFLDTHLRLKKVYPIVGKFDFPPKKAIGKKEAKLVESRRQMFQTYLRNVINLMMEKSQHMAANVSKDMLISYLPFFNDKLEELGKRGKKGSRTSAATVPMSVPEGAVGGDTVQAPNEGHYQGL</sequence>
<dbReference type="PANTHER" id="PTHR47194:SF3">
    <property type="entry name" value="SORTING NEXIN 29"/>
    <property type="match status" value="1"/>
</dbReference>
<dbReference type="AlphaFoldDB" id="A0A8S3ZGP3"/>
<accession>A0A8S3ZGP3</accession>
<feature type="domain" description="PX" evidence="2">
    <location>
        <begin position="79"/>
        <end position="199"/>
    </location>
</feature>
<dbReference type="OrthoDB" id="428895at2759"/>
<reference evidence="3" key="1">
    <citation type="submission" date="2021-04" db="EMBL/GenBank/DDBJ databases">
        <authorList>
            <consortium name="Molecular Ecology Group"/>
        </authorList>
    </citation>
    <scope>NUCLEOTIDE SEQUENCE</scope>
</reference>
<dbReference type="PROSITE" id="PS50195">
    <property type="entry name" value="PX"/>
    <property type="match status" value="1"/>
</dbReference>
<evidence type="ECO:0000313" key="3">
    <source>
        <dbReference type="EMBL" id="CAG5128764.1"/>
    </source>
</evidence>
<dbReference type="EMBL" id="CAJHNH020003209">
    <property type="protein sequence ID" value="CAG5128764.1"/>
    <property type="molecule type" value="Genomic_DNA"/>
</dbReference>
<keyword evidence="4" id="KW-1185">Reference proteome</keyword>
<dbReference type="CDD" id="cd07277">
    <property type="entry name" value="PX_RUN"/>
    <property type="match status" value="1"/>
</dbReference>
<dbReference type="Gene3D" id="3.30.1520.10">
    <property type="entry name" value="Phox-like domain"/>
    <property type="match status" value="1"/>
</dbReference>
<proteinExistence type="predicted"/>
<dbReference type="SMART" id="SM00312">
    <property type="entry name" value="PX"/>
    <property type="match status" value="1"/>
</dbReference>
<dbReference type="GO" id="GO:0035091">
    <property type="term" value="F:phosphatidylinositol binding"/>
    <property type="evidence" value="ECO:0007669"/>
    <property type="project" value="InterPro"/>
</dbReference>
<dbReference type="InterPro" id="IPR037916">
    <property type="entry name" value="SNX29_PX"/>
</dbReference>
<dbReference type="SUPFAM" id="SSF64268">
    <property type="entry name" value="PX domain"/>
    <property type="match status" value="1"/>
</dbReference>
<dbReference type="Proteomes" id="UP000678393">
    <property type="component" value="Unassembled WGS sequence"/>
</dbReference>
<organism evidence="3 4">
    <name type="scientific">Candidula unifasciata</name>
    <dbReference type="NCBI Taxonomy" id="100452"/>
    <lineage>
        <taxon>Eukaryota</taxon>
        <taxon>Metazoa</taxon>
        <taxon>Spiralia</taxon>
        <taxon>Lophotrochozoa</taxon>
        <taxon>Mollusca</taxon>
        <taxon>Gastropoda</taxon>
        <taxon>Heterobranchia</taxon>
        <taxon>Euthyneura</taxon>
        <taxon>Panpulmonata</taxon>
        <taxon>Eupulmonata</taxon>
        <taxon>Stylommatophora</taxon>
        <taxon>Helicina</taxon>
        <taxon>Helicoidea</taxon>
        <taxon>Geomitridae</taxon>
        <taxon>Candidula</taxon>
    </lineage>
</organism>
<dbReference type="InterPro" id="IPR036871">
    <property type="entry name" value="PX_dom_sf"/>
</dbReference>
<evidence type="ECO:0000313" key="4">
    <source>
        <dbReference type="Proteomes" id="UP000678393"/>
    </source>
</evidence>